<dbReference type="GO" id="GO:0006633">
    <property type="term" value="P:fatty acid biosynthetic process"/>
    <property type="evidence" value="ECO:0007669"/>
    <property type="project" value="UniProtKB-KW"/>
</dbReference>
<evidence type="ECO:0000259" key="1">
    <source>
        <dbReference type="PROSITE" id="PS52004"/>
    </source>
</evidence>
<sequence length="694" mass="77321">VDMVKEINYIGINHPELPPYFGQIDGLEKFDAQFFRVTKGQATSFDPLARKIMEESYSAIFDAGINPETLKGSKLGVFVGSSLSDSATINLYEVFKMNGFVISGSMACLEMAYQRLKAGDCDTALVGGCIHSMNPVLTLNMKRAGLLCADGKTKCFDLNGDGFVRSDAINMIYTEVYHVKGKYFSKPDALFLPTRDSQDIARFLGEFYEEVDVSPNAYNDNRRTEYKITGISEADGNELDAVGRFFGEEKPIKVGSVKSNMGHTQPVSGACSLTKVRKIIFNNALMDQQQPNYRFLLADIDNILSFQICLAYQRGEIPANLHFNEPQNHITAVKEGKVKVVTENTPFNRSFTAVNNFSITGANFHVLLKGHYKPKVCKRSLKLFEFLILQNYLGNDNFVNFQICDKVLKAKGLNIISIITENDSGIFDNILHSFVGITAVQIGLTDVLKSMDLLPDKIIGHSLGEIACAYADCCFTTEEAILVRDICPPEIDIACRNSCESTTISGPAQDIDKFVAYLTSCSIFAKPVASNNIAFHSRYIADAGPILLAKMKEFLKDPKTRSKKWLSTCFLPENWTNAICQYASPEYFTYNILNTVYFEETAKFIPDDAIVIEIAPHGLMQAIIKRSHVNCINVPLTRRGEKDNVLFMLKAIGTLYQAGLNPDVDAIYPIVGFPVSTETPVLSHFVEWDHSEEW</sequence>
<dbReference type="InterPro" id="IPR016039">
    <property type="entry name" value="Thiolase-like"/>
</dbReference>
<dbReference type="Pfam" id="PF00698">
    <property type="entry name" value="Acyl_transf_1"/>
    <property type="match status" value="2"/>
</dbReference>
<dbReference type="InterPro" id="IPR014043">
    <property type="entry name" value="Acyl_transferase_dom"/>
</dbReference>
<dbReference type="SMART" id="SM00825">
    <property type="entry name" value="PKS_KS"/>
    <property type="match status" value="1"/>
</dbReference>
<dbReference type="PANTHER" id="PTHR43775:SF23">
    <property type="entry name" value="FATTY ACID SYNTHASE 3"/>
    <property type="match status" value="1"/>
</dbReference>
<dbReference type="Gene3D" id="3.40.366.10">
    <property type="entry name" value="Malonyl-Coenzyme A Acyl Carrier Protein, domain 2"/>
    <property type="match status" value="1"/>
</dbReference>
<keyword evidence="3" id="KW-1185">Reference proteome</keyword>
<dbReference type="PANTHER" id="PTHR43775">
    <property type="entry name" value="FATTY ACID SYNTHASE"/>
    <property type="match status" value="1"/>
</dbReference>
<dbReference type="PROSITE" id="PS52004">
    <property type="entry name" value="KS3_2"/>
    <property type="match status" value="1"/>
</dbReference>
<comment type="caution">
    <text evidence="2">The sequence shown here is derived from an EMBL/GenBank/DDBJ whole genome shotgun (WGS) entry which is preliminary data.</text>
</comment>
<dbReference type="Pfam" id="PF02801">
    <property type="entry name" value="Ketoacyl-synt_C"/>
    <property type="match status" value="1"/>
</dbReference>
<dbReference type="STRING" id="104452.A0A0L7L5Q7"/>
<dbReference type="Pfam" id="PF00109">
    <property type="entry name" value="ketoacyl-synt"/>
    <property type="match status" value="2"/>
</dbReference>
<dbReference type="Gene3D" id="3.30.70.250">
    <property type="entry name" value="Malonyl-CoA ACP transacylase, ACP-binding"/>
    <property type="match status" value="1"/>
</dbReference>
<protein>
    <submittedName>
        <fullName evidence="2">Fatty acid synthase</fullName>
    </submittedName>
</protein>
<dbReference type="CDD" id="cd00833">
    <property type="entry name" value="PKS"/>
    <property type="match status" value="1"/>
</dbReference>
<dbReference type="GO" id="GO:0016787">
    <property type="term" value="F:hydrolase activity"/>
    <property type="evidence" value="ECO:0007669"/>
    <property type="project" value="UniProtKB-KW"/>
</dbReference>
<dbReference type="InterPro" id="IPR014031">
    <property type="entry name" value="Ketoacyl_synth_C"/>
</dbReference>
<name>A0A0L7L5Q7_OPEBR</name>
<dbReference type="SUPFAM" id="SSF52151">
    <property type="entry name" value="FabD/lysophospholipase-like"/>
    <property type="match status" value="1"/>
</dbReference>
<dbReference type="AlphaFoldDB" id="A0A0L7L5Q7"/>
<dbReference type="InterPro" id="IPR050091">
    <property type="entry name" value="PKS_NRPS_Biosynth_Enz"/>
</dbReference>
<accession>A0A0L7L5Q7</accession>
<dbReference type="Gene3D" id="1.10.287.1960">
    <property type="match status" value="1"/>
</dbReference>
<dbReference type="InterPro" id="IPR020841">
    <property type="entry name" value="PKS_Beta-ketoAc_synthase_dom"/>
</dbReference>
<reference evidence="2 3" key="1">
    <citation type="journal article" date="2015" name="Genome Biol. Evol.">
        <title>The genome of winter moth (Operophtera brumata) provides a genomic perspective on sexual dimorphism and phenology.</title>
        <authorList>
            <person name="Derks M.F."/>
            <person name="Smit S."/>
            <person name="Salis L."/>
            <person name="Schijlen E."/>
            <person name="Bossers A."/>
            <person name="Mateman C."/>
            <person name="Pijl A.S."/>
            <person name="de Ridder D."/>
            <person name="Groenen M.A."/>
            <person name="Visser M.E."/>
            <person name="Megens H.J."/>
        </authorList>
    </citation>
    <scope>NUCLEOTIDE SEQUENCE [LARGE SCALE GENOMIC DNA]</scope>
    <source>
        <strain evidence="2">WM2013NL</strain>
        <tissue evidence="2">Head and thorax</tissue>
    </source>
</reference>
<dbReference type="InterPro" id="IPR001227">
    <property type="entry name" value="Ac_transferase_dom_sf"/>
</dbReference>
<dbReference type="Gene3D" id="3.30.70.3290">
    <property type="match status" value="1"/>
</dbReference>
<dbReference type="Pfam" id="PF16197">
    <property type="entry name" value="KAsynt_C_assoc"/>
    <property type="match status" value="1"/>
</dbReference>
<dbReference type="InterPro" id="IPR014030">
    <property type="entry name" value="Ketoacyl_synth_N"/>
</dbReference>
<dbReference type="InterPro" id="IPR016035">
    <property type="entry name" value="Acyl_Trfase/lysoPLipase"/>
</dbReference>
<dbReference type="SUPFAM" id="SSF53901">
    <property type="entry name" value="Thiolase-like"/>
    <property type="match status" value="2"/>
</dbReference>
<dbReference type="EMBL" id="JTDY01002753">
    <property type="protein sequence ID" value="KOB70787.1"/>
    <property type="molecule type" value="Genomic_DNA"/>
</dbReference>
<feature type="non-terminal residue" evidence="2">
    <location>
        <position position="1"/>
    </location>
</feature>
<feature type="domain" description="Ketosynthase family 3 (KS3)" evidence="1">
    <location>
        <begin position="1"/>
        <end position="370"/>
    </location>
</feature>
<dbReference type="SMART" id="SM00827">
    <property type="entry name" value="PKS_AT"/>
    <property type="match status" value="1"/>
</dbReference>
<proteinExistence type="predicted"/>
<dbReference type="InterPro" id="IPR032821">
    <property type="entry name" value="PKS_assoc"/>
</dbReference>
<evidence type="ECO:0000313" key="3">
    <source>
        <dbReference type="Proteomes" id="UP000037510"/>
    </source>
</evidence>
<dbReference type="GO" id="GO:0004312">
    <property type="term" value="F:fatty acid synthase activity"/>
    <property type="evidence" value="ECO:0007669"/>
    <property type="project" value="UniProtKB-EC"/>
</dbReference>
<gene>
    <name evidence="2" type="ORF">OBRU01_14651</name>
</gene>
<dbReference type="Gene3D" id="3.40.47.10">
    <property type="match status" value="2"/>
</dbReference>
<dbReference type="Proteomes" id="UP000037510">
    <property type="component" value="Unassembled WGS sequence"/>
</dbReference>
<evidence type="ECO:0000313" key="2">
    <source>
        <dbReference type="EMBL" id="KOB70787.1"/>
    </source>
</evidence>
<dbReference type="GO" id="GO:0016491">
    <property type="term" value="F:oxidoreductase activity"/>
    <property type="evidence" value="ECO:0007669"/>
    <property type="project" value="UniProtKB-KW"/>
</dbReference>
<organism evidence="2 3">
    <name type="scientific">Operophtera brumata</name>
    <name type="common">Winter moth</name>
    <name type="synonym">Phalaena brumata</name>
    <dbReference type="NCBI Taxonomy" id="104452"/>
    <lineage>
        <taxon>Eukaryota</taxon>
        <taxon>Metazoa</taxon>
        <taxon>Ecdysozoa</taxon>
        <taxon>Arthropoda</taxon>
        <taxon>Hexapoda</taxon>
        <taxon>Insecta</taxon>
        <taxon>Pterygota</taxon>
        <taxon>Neoptera</taxon>
        <taxon>Endopterygota</taxon>
        <taxon>Lepidoptera</taxon>
        <taxon>Glossata</taxon>
        <taxon>Ditrysia</taxon>
        <taxon>Geometroidea</taxon>
        <taxon>Geometridae</taxon>
        <taxon>Larentiinae</taxon>
        <taxon>Operophtera</taxon>
    </lineage>
</organism>